<dbReference type="FunFam" id="3.80.10.10:FF:000213">
    <property type="entry name" value="Tyrosine-sulfated glycopeptide receptor 1"/>
    <property type="match status" value="1"/>
</dbReference>
<dbReference type="Pfam" id="PF00560">
    <property type="entry name" value="LRR_1"/>
    <property type="match status" value="5"/>
</dbReference>
<dbReference type="Pfam" id="PF13516">
    <property type="entry name" value="LRR_6"/>
    <property type="match status" value="1"/>
</dbReference>
<dbReference type="SMART" id="SM00369">
    <property type="entry name" value="LRR_TYP"/>
    <property type="match status" value="4"/>
</dbReference>
<evidence type="ECO:0000256" key="7">
    <source>
        <dbReference type="ARBA" id="ARBA00022737"/>
    </source>
</evidence>
<evidence type="ECO:0000256" key="8">
    <source>
        <dbReference type="ARBA" id="ARBA00022989"/>
    </source>
</evidence>
<evidence type="ECO:0000256" key="2">
    <source>
        <dbReference type="ARBA" id="ARBA00009592"/>
    </source>
</evidence>
<comment type="caution">
    <text evidence="15">The sequence shown here is derived from an EMBL/GenBank/DDBJ whole genome shotgun (WGS) entry which is preliminary data.</text>
</comment>
<feature type="transmembrane region" description="Helical" evidence="11">
    <location>
        <begin position="987"/>
        <end position="1011"/>
    </location>
</feature>
<evidence type="ECO:0000256" key="12">
    <source>
        <dbReference type="SAM" id="SignalP"/>
    </source>
</evidence>
<evidence type="ECO:0000256" key="11">
    <source>
        <dbReference type="SAM" id="Phobius"/>
    </source>
</evidence>
<evidence type="ECO:0000259" key="13">
    <source>
        <dbReference type="Pfam" id="PF08263"/>
    </source>
</evidence>
<evidence type="ECO:0000313" key="16">
    <source>
        <dbReference type="Proteomes" id="UP000275267"/>
    </source>
</evidence>
<dbReference type="FunFam" id="3.80.10.10:FF:000383">
    <property type="entry name" value="Leucine-rich repeat receptor protein kinase EMS1"/>
    <property type="match status" value="1"/>
</dbReference>
<accession>A0A3L6R0D8</accession>
<comment type="similarity">
    <text evidence="2">Belongs to the RLP family.</text>
</comment>
<sequence length="1017" mass="111673">MASHWLREAVLHLLQTILLTALVFLLSPSSSAGEFTTSNHTAVPVACLPDQASALLRLKGSFTTSSSSISAFRSWKVGTDCCRWVGVQCGDSNGRVTSLDLGERGLESGGLDPALFRLSSLKHLNLAYNDFNGSQLPSSGFERLVRLTHLNLSTCSFCGPVPRGIGSLTNLVTLDLSTSYEVVDLLWDGYYPSLHSSTDYVLDEQNLENLIHNLSSLRELHLGVVDLSNNGVQWCSALATRCPELQVLSLPYCRLSGPICSSLSSLHSLSVINLEYNSLSGPFPDFFPTLPNLTVLQLRYNELQGWIPPAIFQHRKLVTLDLYANFEISGQLTNFSVGSRLENLNVGMTTFSGIVPPSLSNLTSLKKLGLGARGFSGGLPSSIGNLKSLSALEISGMGLVGQIPSWVANLTSLTILRFYDCGLSGVIPSFIGDLRYLRELVLSSCMFSGEIPSHISNLTQLQILLLYSNNFVGNIELSFVANMANLIALDLSRNNLVVTDGEYNSSLTSLPKIKVLALQNCSMSKFPNFLRGQDDIYWLDLSKNEIEGAIPHWFWETWNDIMFMDLSTNRFTSVGYTSPLLPIHIDKLFLDNNMFEGYIPIPKGSATVLEYSNNMFSSVPSEFSSHLIDVVLFKASNNNLYGEIPLSFCGGTSIQILDLSYNNFSGSIPSCLMENVNGLESLSLKENKLSGEFPDNIKEGCPFVALDFSGNWIEGKLPRSLLACNNLEVLDVGNNQIRDSFPCWMSTLHELEVLVLKSNKFYGQFAQSLAEEKSKCTFPRAIILDLSSNNLSGPLPQNQWFQELKSMAFRDPNTSLVMQHELPNSGIYAYEYTAAVTYKGRDTNFAKILRTLVFIDLSDNAFDSSIPQAIGQLGLLHGLNISHNFLTGPIPSQLGQLRQLEALDLSFNKLSGEIPQELTSLDFLTTLNLSNNKLVGSIPMSPHFQTFLNSSFVGNDGLCGSPLSKGCINTTTPKVWSHHSRKKSTDLMTFLFVGLGFGVGFATAIVVAWGIPIRKRS</sequence>
<dbReference type="OrthoDB" id="442066at2759"/>
<dbReference type="InterPro" id="IPR055414">
    <property type="entry name" value="LRR_R13L4/SHOC2-like"/>
</dbReference>
<dbReference type="EMBL" id="PQIB02000010">
    <property type="protein sequence ID" value="RLM92811.1"/>
    <property type="molecule type" value="Genomic_DNA"/>
</dbReference>
<dbReference type="PANTHER" id="PTHR48061">
    <property type="entry name" value="LEUCINE-RICH REPEAT RECEPTOR PROTEIN KINASE EMS1-LIKE-RELATED"/>
    <property type="match status" value="1"/>
</dbReference>
<keyword evidence="5 11" id="KW-0812">Transmembrane</keyword>
<dbReference type="GO" id="GO:0005886">
    <property type="term" value="C:plasma membrane"/>
    <property type="evidence" value="ECO:0007669"/>
    <property type="project" value="UniProtKB-SubCell"/>
</dbReference>
<dbReference type="SUPFAM" id="SSF52058">
    <property type="entry name" value="L domain-like"/>
    <property type="match status" value="1"/>
</dbReference>
<keyword evidence="3" id="KW-1003">Cell membrane</keyword>
<dbReference type="InterPro" id="IPR046956">
    <property type="entry name" value="RLP23-like"/>
</dbReference>
<feature type="domain" description="Disease resistance R13L4/SHOC-2-like LRR" evidence="14">
    <location>
        <begin position="359"/>
        <end position="530"/>
    </location>
</feature>
<evidence type="ECO:0000256" key="10">
    <source>
        <dbReference type="ARBA" id="ARBA00023180"/>
    </source>
</evidence>
<feature type="signal peptide" evidence="12">
    <location>
        <begin position="1"/>
        <end position="32"/>
    </location>
</feature>
<evidence type="ECO:0000256" key="9">
    <source>
        <dbReference type="ARBA" id="ARBA00023136"/>
    </source>
</evidence>
<dbReference type="Pfam" id="PF13855">
    <property type="entry name" value="LRR_8"/>
    <property type="match status" value="1"/>
</dbReference>
<dbReference type="InterPro" id="IPR032675">
    <property type="entry name" value="LRR_dom_sf"/>
</dbReference>
<dbReference type="InterPro" id="IPR003591">
    <property type="entry name" value="Leu-rich_rpt_typical-subtyp"/>
</dbReference>
<keyword evidence="10" id="KW-0325">Glycoprotein</keyword>
<dbReference type="Pfam" id="PF08263">
    <property type="entry name" value="LRRNT_2"/>
    <property type="match status" value="1"/>
</dbReference>
<dbReference type="SUPFAM" id="SSF52047">
    <property type="entry name" value="RNI-like"/>
    <property type="match status" value="2"/>
</dbReference>
<keyword evidence="4" id="KW-0433">Leucine-rich repeat</keyword>
<keyword evidence="9 11" id="KW-0472">Membrane</keyword>
<feature type="chain" id="PRO_5018124971" evidence="12">
    <location>
        <begin position="33"/>
        <end position="1017"/>
    </location>
</feature>
<evidence type="ECO:0000256" key="4">
    <source>
        <dbReference type="ARBA" id="ARBA00022614"/>
    </source>
</evidence>
<evidence type="ECO:0000256" key="3">
    <source>
        <dbReference type="ARBA" id="ARBA00022475"/>
    </source>
</evidence>
<comment type="subcellular location">
    <subcellularLocation>
        <location evidence="1">Cell membrane</location>
        <topology evidence="1">Single-pass type I membrane protein</topology>
    </subcellularLocation>
</comment>
<proteinExistence type="inferred from homology"/>
<gene>
    <name evidence="15" type="ORF">C2845_PM08G04640</name>
</gene>
<evidence type="ECO:0000256" key="6">
    <source>
        <dbReference type="ARBA" id="ARBA00022729"/>
    </source>
</evidence>
<reference evidence="16" key="1">
    <citation type="journal article" date="2019" name="Nat. Commun.">
        <title>The genome of broomcorn millet.</title>
        <authorList>
            <person name="Zou C."/>
            <person name="Miki D."/>
            <person name="Li D."/>
            <person name="Tang Q."/>
            <person name="Xiao L."/>
            <person name="Rajput S."/>
            <person name="Deng P."/>
            <person name="Jia W."/>
            <person name="Huang R."/>
            <person name="Zhang M."/>
            <person name="Sun Y."/>
            <person name="Hu J."/>
            <person name="Fu X."/>
            <person name="Schnable P.S."/>
            <person name="Li F."/>
            <person name="Zhang H."/>
            <person name="Feng B."/>
            <person name="Zhu X."/>
            <person name="Liu R."/>
            <person name="Schnable J.C."/>
            <person name="Zhu J.-K."/>
            <person name="Zhang H."/>
        </authorList>
    </citation>
    <scope>NUCLEOTIDE SEQUENCE [LARGE SCALE GENOMIC DNA]</scope>
</reference>
<name>A0A3L6R0D8_PANMI</name>
<dbReference type="STRING" id="4540.A0A3L6R0D8"/>
<keyword evidence="8 11" id="KW-1133">Transmembrane helix</keyword>
<dbReference type="InterPro" id="IPR001611">
    <property type="entry name" value="Leu-rich_rpt"/>
</dbReference>
<dbReference type="Proteomes" id="UP000275267">
    <property type="component" value="Unassembled WGS sequence"/>
</dbReference>
<evidence type="ECO:0000256" key="1">
    <source>
        <dbReference type="ARBA" id="ARBA00004251"/>
    </source>
</evidence>
<evidence type="ECO:0000259" key="14">
    <source>
        <dbReference type="Pfam" id="PF23598"/>
    </source>
</evidence>
<dbReference type="Pfam" id="PF23598">
    <property type="entry name" value="LRR_14"/>
    <property type="match status" value="1"/>
</dbReference>
<keyword evidence="16" id="KW-1185">Reference proteome</keyword>
<organism evidence="15 16">
    <name type="scientific">Panicum miliaceum</name>
    <name type="common">Proso millet</name>
    <name type="synonym">Broomcorn millet</name>
    <dbReference type="NCBI Taxonomy" id="4540"/>
    <lineage>
        <taxon>Eukaryota</taxon>
        <taxon>Viridiplantae</taxon>
        <taxon>Streptophyta</taxon>
        <taxon>Embryophyta</taxon>
        <taxon>Tracheophyta</taxon>
        <taxon>Spermatophyta</taxon>
        <taxon>Magnoliopsida</taxon>
        <taxon>Liliopsida</taxon>
        <taxon>Poales</taxon>
        <taxon>Poaceae</taxon>
        <taxon>PACMAD clade</taxon>
        <taxon>Panicoideae</taxon>
        <taxon>Panicodae</taxon>
        <taxon>Paniceae</taxon>
        <taxon>Panicinae</taxon>
        <taxon>Panicum</taxon>
        <taxon>Panicum sect. Panicum</taxon>
    </lineage>
</organism>
<keyword evidence="7" id="KW-0677">Repeat</keyword>
<evidence type="ECO:0000313" key="15">
    <source>
        <dbReference type="EMBL" id="RLM92811.1"/>
    </source>
</evidence>
<dbReference type="AlphaFoldDB" id="A0A3L6R0D8"/>
<evidence type="ECO:0000256" key="5">
    <source>
        <dbReference type="ARBA" id="ARBA00022692"/>
    </source>
</evidence>
<keyword evidence="6 12" id="KW-0732">Signal</keyword>
<dbReference type="Gene3D" id="3.80.10.10">
    <property type="entry name" value="Ribonuclease Inhibitor"/>
    <property type="match status" value="3"/>
</dbReference>
<protein>
    <submittedName>
        <fullName evidence="15">Receptor-like protein 12</fullName>
    </submittedName>
</protein>
<dbReference type="InterPro" id="IPR013210">
    <property type="entry name" value="LRR_N_plant-typ"/>
</dbReference>
<dbReference type="PANTHER" id="PTHR48061:SF48">
    <property type="entry name" value="OS01G0162500 PROTEIN"/>
    <property type="match status" value="1"/>
</dbReference>
<feature type="domain" description="Leucine-rich repeat-containing N-terminal plant-type" evidence="13">
    <location>
        <begin position="49"/>
        <end position="89"/>
    </location>
</feature>